<gene>
    <name evidence="3" type="ORF">ACFFH4_16920</name>
</gene>
<dbReference type="EMBL" id="JBHLTR010000035">
    <property type="protein sequence ID" value="MFC0560668.1"/>
    <property type="molecule type" value="Genomic_DNA"/>
</dbReference>
<sequence>MLRHRKAPPLFDTCIVPGGAAGSYALFEWGLTLFFKDVLSIWQWVGVFLVIASIILATVSKRKEMNKKTTPAHAS</sequence>
<dbReference type="RefSeq" id="WP_390186888.1">
    <property type="nucleotide sequence ID" value="NZ_JBHLTR010000035.1"/>
</dbReference>
<dbReference type="SUPFAM" id="SSF103481">
    <property type="entry name" value="Multidrug resistance efflux transporter EmrE"/>
    <property type="match status" value="1"/>
</dbReference>
<dbReference type="Proteomes" id="UP001589833">
    <property type="component" value="Unassembled WGS sequence"/>
</dbReference>
<evidence type="ECO:0000313" key="4">
    <source>
        <dbReference type="Proteomes" id="UP001589833"/>
    </source>
</evidence>
<evidence type="ECO:0000256" key="2">
    <source>
        <dbReference type="SAM" id="Phobius"/>
    </source>
</evidence>
<feature type="transmembrane region" description="Helical" evidence="2">
    <location>
        <begin position="12"/>
        <end position="35"/>
    </location>
</feature>
<keyword evidence="2" id="KW-0812">Transmembrane</keyword>
<comment type="caution">
    <text evidence="3">The sequence shown here is derived from an EMBL/GenBank/DDBJ whole genome shotgun (WGS) entry which is preliminary data.</text>
</comment>
<evidence type="ECO:0000256" key="1">
    <source>
        <dbReference type="ARBA" id="ARBA00004127"/>
    </source>
</evidence>
<keyword evidence="4" id="KW-1185">Reference proteome</keyword>
<organism evidence="3 4">
    <name type="scientific">Halalkalibacter alkalisediminis</name>
    <dbReference type="NCBI Taxonomy" id="935616"/>
    <lineage>
        <taxon>Bacteria</taxon>
        <taxon>Bacillati</taxon>
        <taxon>Bacillota</taxon>
        <taxon>Bacilli</taxon>
        <taxon>Bacillales</taxon>
        <taxon>Bacillaceae</taxon>
        <taxon>Halalkalibacter</taxon>
    </lineage>
</organism>
<name>A0ABV6NIT9_9BACI</name>
<comment type="subcellular location">
    <subcellularLocation>
        <location evidence="1">Endomembrane system</location>
        <topology evidence="1">Multi-pass membrane protein</topology>
    </subcellularLocation>
</comment>
<feature type="transmembrane region" description="Helical" evidence="2">
    <location>
        <begin position="41"/>
        <end position="59"/>
    </location>
</feature>
<protein>
    <submittedName>
        <fullName evidence="3">Uncharacterized protein</fullName>
    </submittedName>
</protein>
<keyword evidence="2" id="KW-0472">Membrane</keyword>
<keyword evidence="2" id="KW-1133">Transmembrane helix</keyword>
<reference evidence="3 4" key="1">
    <citation type="submission" date="2024-09" db="EMBL/GenBank/DDBJ databases">
        <authorList>
            <person name="Sun Q."/>
            <person name="Mori K."/>
        </authorList>
    </citation>
    <scope>NUCLEOTIDE SEQUENCE [LARGE SCALE GENOMIC DNA]</scope>
    <source>
        <strain evidence="3 4">NCAIM B.02301</strain>
    </source>
</reference>
<proteinExistence type="predicted"/>
<accession>A0ABV6NIT9</accession>
<evidence type="ECO:0000313" key="3">
    <source>
        <dbReference type="EMBL" id="MFC0560668.1"/>
    </source>
</evidence>
<dbReference type="InterPro" id="IPR037185">
    <property type="entry name" value="EmrE-like"/>
</dbReference>